<name>A0A291DW51_9ENTR</name>
<organism evidence="1 2">
    <name type="scientific">Cedecea neteri</name>
    <dbReference type="NCBI Taxonomy" id="158822"/>
    <lineage>
        <taxon>Bacteria</taxon>
        <taxon>Pseudomonadati</taxon>
        <taxon>Pseudomonadota</taxon>
        <taxon>Gammaproteobacteria</taxon>
        <taxon>Enterobacterales</taxon>
        <taxon>Enterobacteriaceae</taxon>
        <taxon>Cedecea</taxon>
    </lineage>
</organism>
<sequence>MLNINDFMKSVDIDNTFNNVIDMISLRAIEIYFFNNLSKCKKNLNEIIFMNEIHSFFIDKDYYKYKDINPIEDDSFIETMGFSYSNQEISTIFSSMSDVDFLNFNVIGNKKLLKDLVKKLELRFDFVYSQIIVEDPNLSDVVFGMLNDAHSYLSENITCMYEGIKIIEREKGEESCLLKITIDSYNRSIATFLDSCTRAFMVGVLSYSHLYIVDVLNNEGNTLKFYGKIERFAESVKNHAILNITKKYIDKYFSFDNANNDFVINGINLMEDFIIDRNAIMHQTDPIIKEKKGIVAYYENYCDFLNDFLNNYIFNDECDGKIAMKKELIVTLDLHSQKEDFLRKAISILNDREEIDWWKL</sequence>
<protein>
    <submittedName>
        <fullName evidence="1">Uncharacterized protein</fullName>
    </submittedName>
</protein>
<proteinExistence type="predicted"/>
<evidence type="ECO:0000313" key="2">
    <source>
        <dbReference type="Proteomes" id="UP000217979"/>
    </source>
</evidence>
<dbReference type="AlphaFoldDB" id="A0A291DW51"/>
<dbReference type="RefSeq" id="WP_061277853.1">
    <property type="nucleotide sequence ID" value="NZ_CP023525.1"/>
</dbReference>
<evidence type="ECO:0000313" key="1">
    <source>
        <dbReference type="EMBL" id="ATF92060.1"/>
    </source>
</evidence>
<gene>
    <name evidence="1" type="ORF">CO704_08140</name>
</gene>
<dbReference type="EMBL" id="CP023525">
    <property type="protein sequence ID" value="ATF92060.1"/>
    <property type="molecule type" value="Genomic_DNA"/>
</dbReference>
<reference evidence="1 2" key="1">
    <citation type="submission" date="2017-09" db="EMBL/GenBank/DDBJ databases">
        <title>FDA dAtabase for Regulatory Grade micrObial Sequences (FDA-ARGOS): Supporting development and validation of Infectious Disease Dx tests.</title>
        <authorList>
            <person name="Minogue T."/>
            <person name="Wolcott M."/>
            <person name="Wasieloski L."/>
            <person name="Aguilar W."/>
            <person name="Moore D."/>
            <person name="Tallon L."/>
            <person name="Sadzewicz L."/>
            <person name="Ott S."/>
            <person name="Zhao X."/>
            <person name="Nagaraj S."/>
            <person name="Vavikolanu K."/>
            <person name="Aluvathingal J."/>
            <person name="Nadendla S."/>
            <person name="Sichtig H."/>
        </authorList>
    </citation>
    <scope>NUCLEOTIDE SEQUENCE [LARGE SCALE GENOMIC DNA]</scope>
    <source>
        <strain evidence="1 2">FDAARGOS_392</strain>
    </source>
</reference>
<accession>A0A291DW51</accession>
<dbReference type="Proteomes" id="UP000217979">
    <property type="component" value="Chromosome"/>
</dbReference>